<dbReference type="STRING" id="1447875.A0A2B7WYK7"/>
<accession>A0A2B7WYK7</accession>
<reference evidence="2 3" key="1">
    <citation type="submission" date="2017-10" db="EMBL/GenBank/DDBJ databases">
        <title>Comparative genomics in systemic dimorphic fungi from Ajellomycetaceae.</title>
        <authorList>
            <person name="Munoz J.F."/>
            <person name="Mcewen J.G."/>
            <person name="Clay O.K."/>
            <person name="Cuomo C.A."/>
        </authorList>
    </citation>
    <scope>NUCLEOTIDE SEQUENCE [LARGE SCALE GENOMIC DNA]</scope>
    <source>
        <strain evidence="2 3">UAMH5409</strain>
    </source>
</reference>
<evidence type="ECO:0000313" key="3">
    <source>
        <dbReference type="Proteomes" id="UP000223968"/>
    </source>
</evidence>
<dbReference type="Pfam" id="PF07173">
    <property type="entry name" value="GRDP-like"/>
    <property type="match status" value="1"/>
</dbReference>
<dbReference type="InterPro" id="IPR009836">
    <property type="entry name" value="GRDP-like"/>
</dbReference>
<dbReference type="EMBL" id="PDNB01000167">
    <property type="protein sequence ID" value="PGH01765.1"/>
    <property type="molecule type" value="Genomic_DNA"/>
</dbReference>
<sequence length="790" mass="88613">MTSPPPTYESLDRPPDYFGRHPFAFPPSPAQGNTRVRQSTQADKIRMQRTPPSQYECIVHLKLLAAIADLRDEVSTIDGLFGLQDSLFDDFSSEDNKAKAAALIREKRWQIYVSRAVYRFETWLDKCIPIDGGIGSSGQVVTVDHIDDGQDYKKVTDWDSVIPFTVDDLPPLDVIMVWHSYMLNPRIFLEDCIRLGNMSLWVTGMPWEVIDVALDAESFNFIPGDMAKESFQQLTGLPWDNLHNSPTKLLTCPRCSATVHVEWQSKEWEFNSLTHPFDKSDGYADKGFHKICSNCSLEITHATLQVHQFRRDMARLQFERRPMPGTLLSPSGLPEPTKERAKEGMQLPNKMIRGGLYQKLLDETDFYKNPTVTIETIRTFFEYSFKYDSDRGPLTSRVRAPRTPEQRLAFRRLLSRYWGNSSPFGLDLVGAVIRQGTFITKMDTIDWIHSPTLETTISHLLKRYTVFIRIIAMNNKLAVPTLDIDLAWHTHQLSPQSYFRYSVHMTRDRFVDHDDKIAEDNLSNAFKWTSKKYMEMTDGKPYSECLCWYCEAVREGNHDQLMSGYSTSRARELTDQLRHDARVNDDPTGANPHISSHNAAQIPDGNSHTNRKLSVRWRMMEYHEKAQRRLEKRRKAAEKEERKREKKNKNKNKSASSNRDSTSTPTDSPRHSIITTPPSALTVPATVGIAPASKSRNRYGYYPVVWGYPVFVPFYAPYAVDPAITPALYPANPACMSAEAEGAGNCIAGTCIAEVAAGGCGGDGGAGTGAGGCGGGSWGGGCGGGGGGSG</sequence>
<feature type="region of interest" description="Disordered" evidence="1">
    <location>
        <begin position="625"/>
        <end position="679"/>
    </location>
</feature>
<evidence type="ECO:0000313" key="2">
    <source>
        <dbReference type="EMBL" id="PGH01765.1"/>
    </source>
</evidence>
<dbReference type="Proteomes" id="UP000223968">
    <property type="component" value="Unassembled WGS sequence"/>
</dbReference>
<proteinExistence type="predicted"/>
<organism evidence="2 3">
    <name type="scientific">Helicocarpus griseus UAMH5409</name>
    <dbReference type="NCBI Taxonomy" id="1447875"/>
    <lineage>
        <taxon>Eukaryota</taxon>
        <taxon>Fungi</taxon>
        <taxon>Dikarya</taxon>
        <taxon>Ascomycota</taxon>
        <taxon>Pezizomycotina</taxon>
        <taxon>Eurotiomycetes</taxon>
        <taxon>Eurotiomycetidae</taxon>
        <taxon>Onygenales</taxon>
        <taxon>Ajellomycetaceae</taxon>
        <taxon>Helicocarpus</taxon>
    </lineage>
</organism>
<protein>
    <submittedName>
        <fullName evidence="2">Uncharacterized protein</fullName>
    </submittedName>
</protein>
<feature type="compositionally biased region" description="Basic and acidic residues" evidence="1">
    <location>
        <begin position="10"/>
        <end position="19"/>
    </location>
</feature>
<feature type="compositionally biased region" description="Polar residues" evidence="1">
    <location>
        <begin position="593"/>
        <end position="608"/>
    </location>
</feature>
<feature type="region of interest" description="Disordered" evidence="1">
    <location>
        <begin position="581"/>
        <end position="609"/>
    </location>
</feature>
<evidence type="ECO:0000256" key="1">
    <source>
        <dbReference type="SAM" id="MobiDB-lite"/>
    </source>
</evidence>
<keyword evidence="3" id="KW-1185">Reference proteome</keyword>
<comment type="caution">
    <text evidence="2">The sequence shown here is derived from an EMBL/GenBank/DDBJ whole genome shotgun (WGS) entry which is preliminary data.</text>
</comment>
<dbReference type="AlphaFoldDB" id="A0A2B7WYK7"/>
<feature type="compositionally biased region" description="Polar residues" evidence="1">
    <location>
        <begin position="660"/>
        <end position="679"/>
    </location>
</feature>
<gene>
    <name evidence="2" type="ORF">AJ79_07813</name>
</gene>
<feature type="compositionally biased region" description="Polar residues" evidence="1">
    <location>
        <begin position="30"/>
        <end position="42"/>
    </location>
</feature>
<name>A0A2B7WYK7_9EURO</name>
<dbReference type="OrthoDB" id="2684236at2759"/>
<feature type="region of interest" description="Disordered" evidence="1">
    <location>
        <begin position="1"/>
        <end position="49"/>
    </location>
</feature>
<dbReference type="PANTHER" id="PTHR34365">
    <property type="entry name" value="ENOLASE (DUF1399)"/>
    <property type="match status" value="1"/>
</dbReference>
<dbReference type="PANTHER" id="PTHR34365:SF7">
    <property type="entry name" value="GLYCINE-RICH DOMAIN-CONTAINING PROTEIN 1"/>
    <property type="match status" value="1"/>
</dbReference>